<accession>A0A9D4RFY3</accession>
<evidence type="ECO:0000313" key="1">
    <source>
        <dbReference type="EMBL" id="KAH3866849.1"/>
    </source>
</evidence>
<organism evidence="1 2">
    <name type="scientific">Dreissena polymorpha</name>
    <name type="common">Zebra mussel</name>
    <name type="synonym">Mytilus polymorpha</name>
    <dbReference type="NCBI Taxonomy" id="45954"/>
    <lineage>
        <taxon>Eukaryota</taxon>
        <taxon>Metazoa</taxon>
        <taxon>Spiralia</taxon>
        <taxon>Lophotrochozoa</taxon>
        <taxon>Mollusca</taxon>
        <taxon>Bivalvia</taxon>
        <taxon>Autobranchia</taxon>
        <taxon>Heteroconchia</taxon>
        <taxon>Euheterodonta</taxon>
        <taxon>Imparidentia</taxon>
        <taxon>Neoheterodontei</taxon>
        <taxon>Myida</taxon>
        <taxon>Dreissenoidea</taxon>
        <taxon>Dreissenidae</taxon>
        <taxon>Dreissena</taxon>
    </lineage>
</organism>
<reference evidence="1" key="2">
    <citation type="submission" date="2020-11" db="EMBL/GenBank/DDBJ databases">
        <authorList>
            <person name="McCartney M.A."/>
            <person name="Auch B."/>
            <person name="Kono T."/>
            <person name="Mallez S."/>
            <person name="Becker A."/>
            <person name="Gohl D.M."/>
            <person name="Silverstein K.A.T."/>
            <person name="Koren S."/>
            <person name="Bechman K.B."/>
            <person name="Herman A."/>
            <person name="Abrahante J.E."/>
            <person name="Garbe J."/>
        </authorList>
    </citation>
    <scope>NUCLEOTIDE SEQUENCE</scope>
    <source>
        <strain evidence="1">Duluth1</strain>
        <tissue evidence="1">Whole animal</tissue>
    </source>
</reference>
<keyword evidence="2" id="KW-1185">Reference proteome</keyword>
<comment type="caution">
    <text evidence="1">The sequence shown here is derived from an EMBL/GenBank/DDBJ whole genome shotgun (WGS) entry which is preliminary data.</text>
</comment>
<name>A0A9D4RFY3_DREPO</name>
<dbReference type="AlphaFoldDB" id="A0A9D4RFY3"/>
<proteinExistence type="predicted"/>
<gene>
    <name evidence="1" type="ORF">DPMN_029972</name>
</gene>
<sequence>MLCTEWRQPSCSQGHRLKQHAVHKIGANHLAIKGIGSNNMMYTRVAPATWLSRAWVQITCCLQEWCQSPCSQGQGNKLHAVYTSCASHLVLKGMCTNNLLSTRVGHSPCSRWHEYK</sequence>
<evidence type="ECO:0000313" key="2">
    <source>
        <dbReference type="Proteomes" id="UP000828390"/>
    </source>
</evidence>
<protein>
    <submittedName>
        <fullName evidence="1">Uncharacterized protein</fullName>
    </submittedName>
</protein>
<reference evidence="1" key="1">
    <citation type="journal article" date="2019" name="bioRxiv">
        <title>The Genome of the Zebra Mussel, Dreissena polymorpha: A Resource for Invasive Species Research.</title>
        <authorList>
            <person name="McCartney M.A."/>
            <person name="Auch B."/>
            <person name="Kono T."/>
            <person name="Mallez S."/>
            <person name="Zhang Y."/>
            <person name="Obille A."/>
            <person name="Becker A."/>
            <person name="Abrahante J.E."/>
            <person name="Garbe J."/>
            <person name="Badalamenti J.P."/>
            <person name="Herman A."/>
            <person name="Mangelson H."/>
            <person name="Liachko I."/>
            <person name="Sullivan S."/>
            <person name="Sone E.D."/>
            <person name="Koren S."/>
            <person name="Silverstein K.A.T."/>
            <person name="Beckman K.B."/>
            <person name="Gohl D.M."/>
        </authorList>
    </citation>
    <scope>NUCLEOTIDE SEQUENCE</scope>
    <source>
        <strain evidence="1">Duluth1</strain>
        <tissue evidence="1">Whole animal</tissue>
    </source>
</reference>
<dbReference type="Proteomes" id="UP000828390">
    <property type="component" value="Unassembled WGS sequence"/>
</dbReference>
<dbReference type="EMBL" id="JAIWYP010000002">
    <property type="protein sequence ID" value="KAH3866849.1"/>
    <property type="molecule type" value="Genomic_DNA"/>
</dbReference>